<evidence type="ECO:0008006" key="6">
    <source>
        <dbReference type="Google" id="ProtNLM"/>
    </source>
</evidence>
<proteinExistence type="predicted"/>
<dbReference type="PANTHER" id="PTHR28080">
    <property type="entry name" value="PEROXISOMAL BIOGENESIS FACTOR 3"/>
    <property type="match status" value="1"/>
</dbReference>
<protein>
    <recommendedName>
        <fullName evidence="6">Peroxisomal biogenesis factor 3</fullName>
    </recommendedName>
</protein>
<reference evidence="4 5" key="1">
    <citation type="submission" date="2018-07" db="EMBL/GenBank/DDBJ databases">
        <title>Genome sequencing of oomycete isolates from Chile give support for New Zealand origin for Phytophthora kernoviae and make available the first Nothophytophthora sp. genome.</title>
        <authorList>
            <person name="Studholme D.J."/>
            <person name="Sanfuentes E."/>
            <person name="Panda P."/>
            <person name="Hill R."/>
            <person name="Sambles C."/>
            <person name="Grant M."/>
            <person name="Williams N.M."/>
            <person name="Mcdougal R.L."/>
        </authorList>
    </citation>
    <scope>NUCLEOTIDE SEQUENCE [LARGE SCALE GENOMIC DNA]</scope>
    <source>
        <strain evidence="3">Chile6</strain>
        <strain evidence="2">Chile7</strain>
    </source>
</reference>
<evidence type="ECO:0000313" key="3">
    <source>
        <dbReference type="EMBL" id="RLN58034.1"/>
    </source>
</evidence>
<accession>A0A3F2RIV6</accession>
<sequence>MWSALQHAKEAACGFARRHKKLLIVTGVGAACAGGAYYAYRRMLSEAERFTQQIQVQMAEHQRLQLALGSTADESRATVRRFLPRLKTRLYQLLDLESVVQELKTLDKTQKTRRNALWEDAKLLTVTRYLTALVAFGLWHLLVFAQVSVIGKRVFEKNKTGELSERQKQREEAEEQAHHAFLSSGLEYFLDEALGKIKTHVEAVVRNNKQLQSWKVSRKAAVQPEELNELLQALFLAVLPSPATIKASENQNDSAELSMWRGFLIYPDKQKGQDEHVISLLNDLWDLLESDLFMPALQHSLGFLCGNAFQDLDDVVYGPSTTEPRVVEENAAEKEVKAQKKPAPPLAKLIPCLQSEMGKLLMASGPDSYVTKYSQGVGEMEAFRNFYEAIFFEQTWEVTGGSFVQQVDR</sequence>
<dbReference type="OrthoDB" id="45930at2759"/>
<dbReference type="GO" id="GO:0005778">
    <property type="term" value="C:peroxisomal membrane"/>
    <property type="evidence" value="ECO:0007669"/>
    <property type="project" value="InterPro"/>
</dbReference>
<dbReference type="GO" id="GO:0045046">
    <property type="term" value="P:protein import into peroxisome membrane"/>
    <property type="evidence" value="ECO:0007669"/>
    <property type="project" value="TreeGrafter"/>
</dbReference>
<dbReference type="InterPro" id="IPR006966">
    <property type="entry name" value="Peroxin-3"/>
</dbReference>
<gene>
    <name evidence="2" type="ORF">BBJ29_004836</name>
    <name evidence="3" type="ORF">BBP00_00007217</name>
</gene>
<keyword evidence="1" id="KW-0812">Transmembrane</keyword>
<evidence type="ECO:0000313" key="5">
    <source>
        <dbReference type="Proteomes" id="UP000284657"/>
    </source>
</evidence>
<keyword evidence="1" id="KW-0472">Membrane</keyword>
<dbReference type="GO" id="GO:0030674">
    <property type="term" value="F:protein-macromolecule adaptor activity"/>
    <property type="evidence" value="ECO:0007669"/>
    <property type="project" value="TreeGrafter"/>
</dbReference>
<feature type="transmembrane region" description="Helical" evidence="1">
    <location>
        <begin position="21"/>
        <end position="40"/>
    </location>
</feature>
<keyword evidence="1" id="KW-1133">Transmembrane helix</keyword>
<dbReference type="PANTHER" id="PTHR28080:SF1">
    <property type="entry name" value="PEROXISOMAL BIOGENESIS FACTOR 3"/>
    <property type="match status" value="1"/>
</dbReference>
<dbReference type="Proteomes" id="UP000277300">
    <property type="component" value="Unassembled WGS sequence"/>
</dbReference>
<evidence type="ECO:0000256" key="1">
    <source>
        <dbReference type="SAM" id="Phobius"/>
    </source>
</evidence>
<name>A0A3F2RIV6_9STRA</name>
<dbReference type="EMBL" id="MBDO02000281">
    <property type="protein sequence ID" value="RLN58034.1"/>
    <property type="molecule type" value="Genomic_DNA"/>
</dbReference>
<organism evidence="3 4">
    <name type="scientific">Phytophthora kernoviae</name>
    <dbReference type="NCBI Taxonomy" id="325452"/>
    <lineage>
        <taxon>Eukaryota</taxon>
        <taxon>Sar</taxon>
        <taxon>Stramenopiles</taxon>
        <taxon>Oomycota</taxon>
        <taxon>Peronosporomycetes</taxon>
        <taxon>Peronosporales</taxon>
        <taxon>Peronosporaceae</taxon>
        <taxon>Phytophthora</taxon>
    </lineage>
</organism>
<dbReference type="Proteomes" id="UP000284657">
    <property type="component" value="Unassembled WGS sequence"/>
</dbReference>
<evidence type="ECO:0000313" key="4">
    <source>
        <dbReference type="Proteomes" id="UP000277300"/>
    </source>
</evidence>
<dbReference type="AlphaFoldDB" id="A0A3F2RIV6"/>
<dbReference type="EMBL" id="MBAD02002237">
    <property type="protein sequence ID" value="RLN48919.1"/>
    <property type="molecule type" value="Genomic_DNA"/>
</dbReference>
<evidence type="ECO:0000313" key="2">
    <source>
        <dbReference type="EMBL" id="RLN48919.1"/>
    </source>
</evidence>
<comment type="caution">
    <text evidence="3">The sequence shown here is derived from an EMBL/GenBank/DDBJ whole genome shotgun (WGS) entry which is preliminary data.</text>
</comment>